<dbReference type="GO" id="GO:0016491">
    <property type="term" value="F:oxidoreductase activity"/>
    <property type="evidence" value="ECO:0007669"/>
    <property type="project" value="InterPro"/>
</dbReference>
<sequence length="425" mass="48743">MKIAIVGTGIAGNVAAYHLTREHDITVFEAESHIGGHSHTHDVEQDGNRYAIDTGFIVFNDWTYPRFIELLTDLGVDALDSEMSFSVKCAGTGLEYNGTSLNSLFAQRRNLFRPSFWRMLRDIMRFNREAPALLAPDAPDVTLGRYLRANRYSRQFVEQYLIPMGAAIWSAAPETMRQFPARYFVRFFHNHGMLSVADRPTWRVIRGGSARYVEKLTARFHDRIRRNTPVETIRRQPTHVLVKARGHEPEHFDAVFIACHSDQALRLLADPTAPERQVLGAIPYQPNEVVLHTDTSVLPRRRLAWAAWNYHIPRLPQDRVAVTYNMNILQRLLSRTPFLVTLNMTHAIDPAKIIKRLSYQHPMFTPAGVAAQQRQGEINGAERTYYCGAYWRNGFHEDGVVSALNAINHFQRRTQNAERHLYRVG</sequence>
<evidence type="ECO:0000313" key="3">
    <source>
        <dbReference type="Proteomes" id="UP000179076"/>
    </source>
</evidence>
<reference evidence="2 3" key="1">
    <citation type="journal article" date="2016" name="Nat. Commun.">
        <title>Thousands of microbial genomes shed light on interconnected biogeochemical processes in an aquifer system.</title>
        <authorList>
            <person name="Anantharaman K."/>
            <person name="Brown C.T."/>
            <person name="Hug L.A."/>
            <person name="Sharon I."/>
            <person name="Castelle C.J."/>
            <person name="Probst A.J."/>
            <person name="Thomas B.C."/>
            <person name="Singh A."/>
            <person name="Wilkins M.J."/>
            <person name="Karaoz U."/>
            <person name="Brodie E.L."/>
            <person name="Williams K.H."/>
            <person name="Hubbard S.S."/>
            <person name="Banfield J.F."/>
        </authorList>
    </citation>
    <scope>NUCLEOTIDE SEQUENCE [LARGE SCALE GENOMIC DNA]</scope>
</reference>
<dbReference type="InterPro" id="IPR036188">
    <property type="entry name" value="FAD/NAD-bd_sf"/>
</dbReference>
<dbReference type="InterPro" id="IPR002937">
    <property type="entry name" value="Amino_oxidase"/>
</dbReference>
<evidence type="ECO:0000259" key="1">
    <source>
        <dbReference type="Pfam" id="PF01593"/>
    </source>
</evidence>
<dbReference type="Proteomes" id="UP000179076">
    <property type="component" value="Unassembled WGS sequence"/>
</dbReference>
<comment type="caution">
    <text evidence="2">The sequence shown here is derived from an EMBL/GenBank/DDBJ whole genome shotgun (WGS) entry which is preliminary data.</text>
</comment>
<name>A0A1F6VJI3_9PROT</name>
<dbReference type="Gene3D" id="3.50.50.60">
    <property type="entry name" value="FAD/NAD(P)-binding domain"/>
    <property type="match status" value="1"/>
</dbReference>
<feature type="domain" description="Amine oxidase" evidence="1">
    <location>
        <begin position="10"/>
        <end position="296"/>
    </location>
</feature>
<gene>
    <name evidence="2" type="ORF">A2W18_12835</name>
</gene>
<dbReference type="PANTHER" id="PTHR42923">
    <property type="entry name" value="PROTOPORPHYRINOGEN OXIDASE"/>
    <property type="match status" value="1"/>
</dbReference>
<dbReference type="InterPro" id="IPR050464">
    <property type="entry name" value="Zeta_carotene_desat/Oxidored"/>
</dbReference>
<dbReference type="PANTHER" id="PTHR42923:SF17">
    <property type="entry name" value="AMINE OXIDASE DOMAIN-CONTAINING PROTEIN"/>
    <property type="match status" value="1"/>
</dbReference>
<dbReference type="AlphaFoldDB" id="A0A1F6VJI3"/>
<accession>A0A1F6VJI3</accession>
<dbReference type="EMBL" id="MFSP01000015">
    <property type="protein sequence ID" value="OGI69716.1"/>
    <property type="molecule type" value="Genomic_DNA"/>
</dbReference>
<evidence type="ECO:0000313" key="2">
    <source>
        <dbReference type="EMBL" id="OGI69716.1"/>
    </source>
</evidence>
<dbReference type="SUPFAM" id="SSF51905">
    <property type="entry name" value="FAD/NAD(P)-binding domain"/>
    <property type="match status" value="1"/>
</dbReference>
<proteinExistence type="predicted"/>
<dbReference type="Pfam" id="PF01593">
    <property type="entry name" value="Amino_oxidase"/>
    <property type="match status" value="1"/>
</dbReference>
<protein>
    <submittedName>
        <fullName evidence="2">FAD-dependent oxidoreductase</fullName>
    </submittedName>
</protein>
<organism evidence="2 3">
    <name type="scientific">Candidatus Muproteobacteria bacterium RBG_16_60_9</name>
    <dbReference type="NCBI Taxonomy" id="1817755"/>
    <lineage>
        <taxon>Bacteria</taxon>
        <taxon>Pseudomonadati</taxon>
        <taxon>Pseudomonadota</taxon>
        <taxon>Candidatus Muproteobacteria</taxon>
    </lineage>
</organism>